<proteinExistence type="predicted"/>
<dbReference type="AlphaFoldDB" id="A0AAD9T3R0"/>
<evidence type="ECO:0000313" key="3">
    <source>
        <dbReference type="Proteomes" id="UP001285354"/>
    </source>
</evidence>
<reference evidence="2" key="1">
    <citation type="submission" date="2023-06" db="EMBL/GenBank/DDBJ databases">
        <title>Draft genome of Marssonina rosae.</title>
        <authorList>
            <person name="Cheng Q."/>
        </authorList>
    </citation>
    <scope>NUCLEOTIDE SEQUENCE</scope>
    <source>
        <strain evidence="2">R4</strain>
    </source>
</reference>
<dbReference type="Pfam" id="PF12937">
    <property type="entry name" value="F-box-like"/>
    <property type="match status" value="1"/>
</dbReference>
<feature type="domain" description="F-box" evidence="1">
    <location>
        <begin position="22"/>
        <end position="54"/>
    </location>
</feature>
<dbReference type="InterPro" id="IPR036047">
    <property type="entry name" value="F-box-like_dom_sf"/>
</dbReference>
<evidence type="ECO:0000313" key="2">
    <source>
        <dbReference type="EMBL" id="KAK2627710.1"/>
    </source>
</evidence>
<dbReference type="SUPFAM" id="SSF52047">
    <property type="entry name" value="RNI-like"/>
    <property type="match status" value="1"/>
</dbReference>
<dbReference type="Gene3D" id="3.80.10.10">
    <property type="entry name" value="Ribonuclease Inhibitor"/>
    <property type="match status" value="1"/>
</dbReference>
<dbReference type="Proteomes" id="UP001285354">
    <property type="component" value="Unassembled WGS sequence"/>
</dbReference>
<dbReference type="CDD" id="cd09917">
    <property type="entry name" value="F-box_SF"/>
    <property type="match status" value="1"/>
</dbReference>
<dbReference type="SUPFAM" id="SSF81383">
    <property type="entry name" value="F-box domain"/>
    <property type="match status" value="1"/>
</dbReference>
<dbReference type="InterPro" id="IPR001810">
    <property type="entry name" value="F-box_dom"/>
</dbReference>
<sequence>MSTNNNLQVDKKSLKLPYPPILPNELWAQIFSLLNLKDIQAVRLTWRQWTDIASYYLFKPMFVFRRNRKDIEIFENVMNNPGMVAGISALRFETGQMGIFCIASRLGELYSLETNLLETMEGANSRSAEGIVASVGARMVAASVDSRWNIQVHDAGQDFKDSSRLAKILQSITALKKIHITRTSTCWIDDNLLHAWAVGTQNYYFKKSNEELISLFKVIEDKNQSLEEFKHDQIPVTFFSLPRIGVLMQPLSNLRTLHIIFGATQTPMKVFWIGLGSVLCSMQALEDLRFGFSYTDIGLELTHTGVWNCSHDVSCWYVPLWMIFGSHTWSHLKKLKLEGMVFCEKGLAEFLERHAANIRELDLSGIALWQGSFEGLFRRLRNSLRLDSCHIWGLLRALQTHNEDWYILPSKPVFYSEREFWPPRYAAYMEDCFHGFLPSLNHCRREGLGKMLQEFLISDGPWPMTDKDTLAPYLGQRSFRRPGSYTTEELKQRWSSDVALEKGNRDWDRGWGVDGDISPFTHKEVLENYTDRRQYDCFGFNKAGYDDNGTHHTNAVVSQWPNLDNPLHEATARRRILKLIKDQIPRLYDVEIGE</sequence>
<accession>A0AAD9T3R0</accession>
<name>A0AAD9T3R0_9HELO</name>
<comment type="caution">
    <text evidence="2">The sequence shown here is derived from an EMBL/GenBank/DDBJ whole genome shotgun (WGS) entry which is preliminary data.</text>
</comment>
<organism evidence="2 3">
    <name type="scientific">Diplocarpon rosae</name>
    <dbReference type="NCBI Taxonomy" id="946125"/>
    <lineage>
        <taxon>Eukaryota</taxon>
        <taxon>Fungi</taxon>
        <taxon>Dikarya</taxon>
        <taxon>Ascomycota</taxon>
        <taxon>Pezizomycotina</taxon>
        <taxon>Leotiomycetes</taxon>
        <taxon>Helotiales</taxon>
        <taxon>Drepanopezizaceae</taxon>
        <taxon>Diplocarpon</taxon>
    </lineage>
</organism>
<dbReference type="InterPro" id="IPR032675">
    <property type="entry name" value="LRR_dom_sf"/>
</dbReference>
<protein>
    <recommendedName>
        <fullName evidence="1">F-box domain-containing protein</fullName>
    </recommendedName>
</protein>
<keyword evidence="3" id="KW-1185">Reference proteome</keyword>
<gene>
    <name evidence="2" type="ORF">QTJ16_002356</name>
</gene>
<evidence type="ECO:0000259" key="1">
    <source>
        <dbReference type="Pfam" id="PF12937"/>
    </source>
</evidence>
<dbReference type="EMBL" id="JAUBYV010000003">
    <property type="protein sequence ID" value="KAK2627710.1"/>
    <property type="molecule type" value="Genomic_DNA"/>
</dbReference>